<proteinExistence type="predicted"/>
<protein>
    <recommendedName>
        <fullName evidence="3">CCHC-type domain-containing protein</fullName>
    </recommendedName>
</protein>
<dbReference type="GO" id="GO:0008270">
    <property type="term" value="F:zinc ion binding"/>
    <property type="evidence" value="ECO:0007669"/>
    <property type="project" value="UniProtKB-KW"/>
</dbReference>
<feature type="region of interest" description="Disordered" evidence="2">
    <location>
        <begin position="98"/>
        <end position="131"/>
    </location>
</feature>
<dbReference type="PROSITE" id="PS50158">
    <property type="entry name" value="ZF_CCHC"/>
    <property type="match status" value="1"/>
</dbReference>
<dbReference type="SUPFAM" id="SSF57756">
    <property type="entry name" value="Retrovirus zinc finger-like domains"/>
    <property type="match status" value="1"/>
</dbReference>
<dbReference type="Pfam" id="PF22936">
    <property type="entry name" value="Pol_BBD"/>
    <property type="match status" value="1"/>
</dbReference>
<keyword evidence="5" id="KW-1185">Reference proteome</keyword>
<accession>A0A484NC25</accession>
<gene>
    <name evidence="4" type="ORF">CCAM_LOCUS40396</name>
</gene>
<evidence type="ECO:0000256" key="1">
    <source>
        <dbReference type="PROSITE-ProRule" id="PRU00047"/>
    </source>
</evidence>
<dbReference type="SMART" id="SM00343">
    <property type="entry name" value="ZnF_C2HC"/>
    <property type="match status" value="1"/>
</dbReference>
<name>A0A484NC25_9ASTE</name>
<feature type="compositionally biased region" description="Low complexity" evidence="2">
    <location>
        <begin position="112"/>
        <end position="124"/>
    </location>
</feature>
<keyword evidence="1" id="KW-0862">Zinc</keyword>
<organism evidence="4 5">
    <name type="scientific">Cuscuta campestris</name>
    <dbReference type="NCBI Taxonomy" id="132261"/>
    <lineage>
        <taxon>Eukaryota</taxon>
        <taxon>Viridiplantae</taxon>
        <taxon>Streptophyta</taxon>
        <taxon>Embryophyta</taxon>
        <taxon>Tracheophyta</taxon>
        <taxon>Spermatophyta</taxon>
        <taxon>Magnoliopsida</taxon>
        <taxon>eudicotyledons</taxon>
        <taxon>Gunneridae</taxon>
        <taxon>Pentapetalae</taxon>
        <taxon>asterids</taxon>
        <taxon>lamiids</taxon>
        <taxon>Solanales</taxon>
        <taxon>Convolvulaceae</taxon>
        <taxon>Cuscuteae</taxon>
        <taxon>Cuscuta</taxon>
        <taxon>Cuscuta subgen. Grammica</taxon>
        <taxon>Cuscuta sect. Cleistogrammica</taxon>
    </lineage>
</organism>
<dbReference type="Proteomes" id="UP000595140">
    <property type="component" value="Unassembled WGS sequence"/>
</dbReference>
<dbReference type="InterPro" id="IPR054722">
    <property type="entry name" value="PolX-like_BBD"/>
</dbReference>
<evidence type="ECO:0000313" key="5">
    <source>
        <dbReference type="Proteomes" id="UP000595140"/>
    </source>
</evidence>
<dbReference type="AlphaFoldDB" id="A0A484NC25"/>
<dbReference type="EMBL" id="OOIL02006606">
    <property type="protein sequence ID" value="VFQ98620.1"/>
    <property type="molecule type" value="Genomic_DNA"/>
</dbReference>
<dbReference type="Pfam" id="PF00098">
    <property type="entry name" value="zf-CCHC"/>
    <property type="match status" value="1"/>
</dbReference>
<dbReference type="InterPro" id="IPR001878">
    <property type="entry name" value="Znf_CCHC"/>
</dbReference>
<dbReference type="OrthoDB" id="8053277at2759"/>
<keyword evidence="1" id="KW-0479">Metal-binding</keyword>
<evidence type="ECO:0000313" key="4">
    <source>
        <dbReference type="EMBL" id="VFQ98620.1"/>
    </source>
</evidence>
<dbReference type="Gene3D" id="4.10.60.10">
    <property type="entry name" value="Zinc finger, CCHC-type"/>
    <property type="match status" value="1"/>
</dbReference>
<reference evidence="4 5" key="1">
    <citation type="submission" date="2018-04" db="EMBL/GenBank/DDBJ databases">
        <authorList>
            <person name="Vogel A."/>
        </authorList>
    </citation>
    <scope>NUCLEOTIDE SEQUENCE [LARGE SCALE GENOMIC DNA]</scope>
</reference>
<dbReference type="GO" id="GO:0003676">
    <property type="term" value="F:nucleic acid binding"/>
    <property type="evidence" value="ECO:0007669"/>
    <property type="project" value="InterPro"/>
</dbReference>
<evidence type="ECO:0000256" key="2">
    <source>
        <dbReference type="SAM" id="MobiDB-lite"/>
    </source>
</evidence>
<keyword evidence="1" id="KW-0863">Zinc-finger</keyword>
<dbReference type="InterPro" id="IPR036875">
    <property type="entry name" value="Znf_CCHC_sf"/>
</dbReference>
<feature type="domain" description="CCHC-type" evidence="3">
    <location>
        <begin position="141"/>
        <end position="156"/>
    </location>
</feature>
<evidence type="ECO:0000259" key="3">
    <source>
        <dbReference type="PROSITE" id="PS50158"/>
    </source>
</evidence>
<dbReference type="Pfam" id="PF14223">
    <property type="entry name" value="Retrotran_gag_2"/>
    <property type="match status" value="1"/>
</dbReference>
<sequence>MSVICLSLTKNVAFNILKEKTTKEIMEVLSNMYEKPSVANKFFLIRELVNTRMKEDTSVTEHINNWSGTVTTVTGSVGPDGFTFDRIRDLVLGKDVRRKSSGESSGELFHVGSGRRNSRGSGSRNRQRSQSKIRDNLGVTCWKCKEVGHFRNQCPNDNKVNIAKGSASDEEVTLTYCEESNVDFWVMDSGASFHATHIGKALQNLVLGDFGKVRLADDRALDVTGMGDIVLKTLVSFWTLKDVRVVPALKKSLISVRQLDEQGHEGRCNRRVEEDYYMYRQSWWMAVDDYQAFKWENVGFVEAWA</sequence>